<comment type="caution">
    <text evidence="2">The sequence shown here is derived from an EMBL/GenBank/DDBJ whole genome shotgun (WGS) entry which is preliminary data.</text>
</comment>
<organism evidence="2 3">
    <name type="scientific">Flavobacterium fragile</name>
    <dbReference type="NCBI Taxonomy" id="2949085"/>
    <lineage>
        <taxon>Bacteria</taxon>
        <taxon>Pseudomonadati</taxon>
        <taxon>Bacteroidota</taxon>
        <taxon>Flavobacteriia</taxon>
        <taxon>Flavobacteriales</taxon>
        <taxon>Flavobacteriaceae</taxon>
        <taxon>Flavobacterium</taxon>
    </lineage>
</organism>
<keyword evidence="1" id="KW-1133">Transmembrane helix</keyword>
<dbReference type="EMBL" id="JAMLJN010000002">
    <property type="protein sequence ID" value="MCL9769527.1"/>
    <property type="molecule type" value="Genomic_DNA"/>
</dbReference>
<keyword evidence="3" id="KW-1185">Reference proteome</keyword>
<evidence type="ECO:0000313" key="3">
    <source>
        <dbReference type="Proteomes" id="UP001203342"/>
    </source>
</evidence>
<evidence type="ECO:0000313" key="2">
    <source>
        <dbReference type="EMBL" id="MCL9769527.1"/>
    </source>
</evidence>
<evidence type="ECO:0000256" key="1">
    <source>
        <dbReference type="SAM" id="Phobius"/>
    </source>
</evidence>
<keyword evidence="1" id="KW-0812">Transmembrane</keyword>
<name>A0ABT0TF51_9FLAO</name>
<accession>A0ABT0TF51</accession>
<dbReference type="RefSeq" id="WP_250580418.1">
    <property type="nucleotide sequence ID" value="NZ_JAMLJN010000002.1"/>
</dbReference>
<sequence>MLKYTSILLILISFVSFYKTYQEYKILNSGNKVIISVFSVPISCSESSKISKAYFTFYFNEKKQSKRLEGRCSINVGDKINLITNETKDVFLFEDEDIHFEFLASLLFFVVGVYCYNKSNKNL</sequence>
<feature type="transmembrane region" description="Helical" evidence="1">
    <location>
        <begin position="98"/>
        <end position="116"/>
    </location>
</feature>
<gene>
    <name evidence="2" type="ORF">NAT47_03770</name>
</gene>
<protein>
    <submittedName>
        <fullName evidence="2">Uncharacterized protein</fullName>
    </submittedName>
</protein>
<keyword evidence="1" id="KW-0472">Membrane</keyword>
<dbReference type="Proteomes" id="UP001203342">
    <property type="component" value="Unassembled WGS sequence"/>
</dbReference>
<reference evidence="2 3" key="1">
    <citation type="submission" date="2022-05" db="EMBL/GenBank/DDBJ databases">
        <title>Flavobacterium sp., isolated from activated sludge.</title>
        <authorList>
            <person name="Ran Q."/>
        </authorList>
    </citation>
    <scope>NUCLEOTIDE SEQUENCE [LARGE SCALE GENOMIC DNA]</scope>
    <source>
        <strain evidence="2 3">HXWNR69</strain>
    </source>
</reference>
<proteinExistence type="predicted"/>